<keyword evidence="7" id="KW-1185">Reference proteome</keyword>
<organism evidence="6 7">
    <name type="scientific">Fluviispira sanaruensis</name>
    <dbReference type="NCBI Taxonomy" id="2493639"/>
    <lineage>
        <taxon>Bacteria</taxon>
        <taxon>Pseudomonadati</taxon>
        <taxon>Bdellovibrionota</taxon>
        <taxon>Oligoflexia</taxon>
        <taxon>Silvanigrellales</taxon>
        <taxon>Silvanigrellaceae</taxon>
        <taxon>Fluviispira</taxon>
    </lineage>
</organism>
<dbReference type="GO" id="GO:0016874">
    <property type="term" value="F:ligase activity"/>
    <property type="evidence" value="ECO:0007669"/>
    <property type="project" value="UniProtKB-KW"/>
</dbReference>
<keyword evidence="1" id="KW-0436">Ligase</keyword>
<keyword evidence="2 4" id="KW-0547">Nucleotide-binding</keyword>
<evidence type="ECO:0000256" key="1">
    <source>
        <dbReference type="ARBA" id="ARBA00022598"/>
    </source>
</evidence>
<dbReference type="Gene3D" id="3.40.50.20">
    <property type="match status" value="1"/>
</dbReference>
<dbReference type="PANTHER" id="PTHR43585">
    <property type="entry name" value="FUMIPYRROLE BIOSYNTHESIS PROTEIN C"/>
    <property type="match status" value="1"/>
</dbReference>
<dbReference type="SUPFAM" id="SSF56059">
    <property type="entry name" value="Glutathione synthetase ATP-binding domain-like"/>
    <property type="match status" value="1"/>
</dbReference>
<evidence type="ECO:0000313" key="7">
    <source>
        <dbReference type="Proteomes" id="UP000291236"/>
    </source>
</evidence>
<accession>A0A4P2VMK5</accession>
<feature type="domain" description="ATP-grasp" evidence="5">
    <location>
        <begin position="116"/>
        <end position="317"/>
    </location>
</feature>
<proteinExistence type="predicted"/>
<protein>
    <recommendedName>
        <fullName evidence="5">ATP-grasp domain-containing protein</fullName>
    </recommendedName>
</protein>
<reference evidence="6 7" key="1">
    <citation type="submission" date="2018-12" db="EMBL/GenBank/DDBJ databases">
        <title>Rubrispira sanarue gen. nov., sp., nov., a member of the order Silvanigrellales, isolated from a brackish lake in Hamamatsu Japan.</title>
        <authorList>
            <person name="Maejima Y."/>
            <person name="Iino T."/>
            <person name="Muraguchi Y."/>
            <person name="Fukuda K."/>
            <person name="Nojiri H."/>
            <person name="Ohkuma M."/>
            <person name="Moriuchi R."/>
            <person name="Dohra H."/>
            <person name="Kimbara K."/>
            <person name="Shintani M."/>
        </authorList>
    </citation>
    <scope>NUCLEOTIDE SEQUENCE [LARGE SCALE GENOMIC DNA]</scope>
    <source>
        <strain evidence="6 7">RF1110005</strain>
    </source>
</reference>
<keyword evidence="3 4" id="KW-0067">ATP-binding</keyword>
<evidence type="ECO:0000259" key="5">
    <source>
        <dbReference type="PROSITE" id="PS50975"/>
    </source>
</evidence>
<dbReference type="Gene3D" id="3.30.1490.20">
    <property type="entry name" value="ATP-grasp fold, A domain"/>
    <property type="match status" value="1"/>
</dbReference>
<dbReference type="InterPro" id="IPR013815">
    <property type="entry name" value="ATP_grasp_subdomain_1"/>
</dbReference>
<dbReference type="AlphaFoldDB" id="A0A4P2VMK5"/>
<dbReference type="InterPro" id="IPR052032">
    <property type="entry name" value="ATP-dep_AA_Ligase"/>
</dbReference>
<sequence length="419" mass="47160">MSKKYLLLLGAEQTLRERAVVAALQNFPGEIISIVKEPRINRNRYFHHCLQGDPMDPLSSLMAIQSFLETNPGQLQGVVPCNDWTLMSAARIAHKYDLPSLSFETIKLCRNKFAMKEKFLQFDLPIPRFALFHSLDELREKAKIIGYPLVIKPKDFGGSGGVVKVENEGQLISAFDHCEKILNQYANVFYVSLGEYVVEEYIHARDEISVEVFAQRNKQTVLAVTDKYLSSEPWFSEIGHVVPSIYSASKKIHEISCAAVQALGIDKGVCHVEMRITQSGEIKLMEIGARPAGDAILDLIERTYGFNPYEFHIAAWQGLSIDECKISNKEKGTSAIAFLKAPIGKIKTIHLPSYLPNYITSLSISAKVGDISEESICWRAREGTVEFFWKDSVDKGEKLTKHIETAEALSQEIFIMHEN</sequence>
<dbReference type="Proteomes" id="UP000291236">
    <property type="component" value="Chromosome"/>
</dbReference>
<dbReference type="InterPro" id="IPR011761">
    <property type="entry name" value="ATP-grasp"/>
</dbReference>
<dbReference type="GO" id="GO:0046872">
    <property type="term" value="F:metal ion binding"/>
    <property type="evidence" value="ECO:0007669"/>
    <property type="project" value="InterPro"/>
</dbReference>
<dbReference type="PANTHER" id="PTHR43585:SF2">
    <property type="entry name" value="ATP-GRASP ENZYME FSQD"/>
    <property type="match status" value="1"/>
</dbReference>
<dbReference type="PROSITE" id="PS50975">
    <property type="entry name" value="ATP_GRASP"/>
    <property type="match status" value="1"/>
</dbReference>
<name>A0A4P2VMK5_FLUSA</name>
<dbReference type="KEGG" id="sbf:JCM31447_26610"/>
<gene>
    <name evidence="6" type="ORF">JCM31447_26610</name>
</gene>
<dbReference type="Pfam" id="PF13535">
    <property type="entry name" value="ATP-grasp_4"/>
    <property type="match status" value="1"/>
</dbReference>
<dbReference type="Gene3D" id="3.30.470.20">
    <property type="entry name" value="ATP-grasp fold, B domain"/>
    <property type="match status" value="1"/>
</dbReference>
<dbReference type="EMBL" id="AP019368">
    <property type="protein sequence ID" value="BBH54201.1"/>
    <property type="molecule type" value="Genomic_DNA"/>
</dbReference>
<evidence type="ECO:0000313" key="6">
    <source>
        <dbReference type="EMBL" id="BBH54201.1"/>
    </source>
</evidence>
<evidence type="ECO:0000256" key="3">
    <source>
        <dbReference type="ARBA" id="ARBA00022840"/>
    </source>
</evidence>
<dbReference type="OrthoDB" id="24041at2"/>
<evidence type="ECO:0000256" key="2">
    <source>
        <dbReference type="ARBA" id="ARBA00022741"/>
    </source>
</evidence>
<evidence type="ECO:0000256" key="4">
    <source>
        <dbReference type="PROSITE-ProRule" id="PRU00409"/>
    </source>
</evidence>
<dbReference type="RefSeq" id="WP_130611502.1">
    <property type="nucleotide sequence ID" value="NZ_AP019368.1"/>
</dbReference>
<dbReference type="GO" id="GO:0005524">
    <property type="term" value="F:ATP binding"/>
    <property type="evidence" value="ECO:0007669"/>
    <property type="project" value="UniProtKB-UniRule"/>
</dbReference>